<proteinExistence type="predicted"/>
<keyword evidence="1" id="KW-0472">Membrane</keyword>
<keyword evidence="3" id="KW-1185">Reference proteome</keyword>
<accession>A0ABF7REA1</accession>
<evidence type="ECO:0000313" key="2">
    <source>
        <dbReference type="EMBL" id="CEJ19934.1"/>
    </source>
</evidence>
<gene>
    <name evidence="2" type="ORF">RSIPO_04938</name>
</gene>
<dbReference type="EMBL" id="LN651282">
    <property type="protein sequence ID" value="CEJ19934.1"/>
    <property type="molecule type" value="Genomic_DNA"/>
</dbReference>
<organism evidence="2 3">
    <name type="scientific">Ralstonia solanacearum IPO1609</name>
    <dbReference type="NCBI Taxonomy" id="564066"/>
    <lineage>
        <taxon>Bacteria</taxon>
        <taxon>Pseudomonadati</taxon>
        <taxon>Pseudomonadota</taxon>
        <taxon>Betaproteobacteria</taxon>
        <taxon>Burkholderiales</taxon>
        <taxon>Burkholderiaceae</taxon>
        <taxon>Ralstonia</taxon>
        <taxon>Ralstonia solanacearum species complex</taxon>
    </lineage>
</organism>
<keyword evidence="1" id="KW-0812">Transmembrane</keyword>
<reference evidence="2" key="2">
    <citation type="submission" date="2022-04" db="EMBL/GenBank/DDBJ databases">
        <title>Genomic draft of R. solanacearum strain IPO1609, a phylotype IIB1/biovar 2/race 3 strain isolated from potato in Europe.</title>
        <authorList>
            <person name="Boucher C."/>
            <person name="Carrere S."/>
            <person name="Dossat C."/>
            <person name="Elbaz M."/>
            <person name="Genin S."/>
            <person name="Gouzy J."/>
            <person name="Prior P."/>
            <person name="Segurens B."/>
            <person name="Wincker P."/>
        </authorList>
    </citation>
    <scope>NUCLEOTIDE SEQUENCE</scope>
    <source>
        <strain evidence="2">IPO1609</strain>
    </source>
</reference>
<feature type="transmembrane region" description="Helical" evidence="1">
    <location>
        <begin position="70"/>
        <end position="90"/>
    </location>
</feature>
<name>A0ABF7REA1_RALSL</name>
<dbReference type="Proteomes" id="UP000053470">
    <property type="component" value="Unassembled WGS sequence"/>
</dbReference>
<evidence type="ECO:0008006" key="4">
    <source>
        <dbReference type="Google" id="ProtNLM"/>
    </source>
</evidence>
<keyword evidence="1" id="KW-1133">Transmembrane helix</keyword>
<reference evidence="2" key="1">
    <citation type="submission" date="2014-11" db="EMBL/GenBank/DDBJ databases">
        <authorList>
            <person name="Genoscope - CEA"/>
        </authorList>
    </citation>
    <scope>NUCLEOTIDE SEQUENCE</scope>
    <source>
        <strain evidence="2">IPO1609</strain>
    </source>
</reference>
<feature type="transmembrane region" description="Helical" evidence="1">
    <location>
        <begin position="37"/>
        <end position="58"/>
    </location>
</feature>
<evidence type="ECO:0000256" key="1">
    <source>
        <dbReference type="SAM" id="Phobius"/>
    </source>
</evidence>
<sequence>MKSSFVKQYQVTQQSDGSAEVVVKGSRAGAFGAASNPVGLTVILLFIYVAAWIGLVFLGEYISIGFIENHMGKAALVALAAPLLLLKFVFAGRKYRIRLLPDGVQFGGGKKQLARSDIKKFSVVTESVSGSANGYVQTAYVCADALGQQMKLTGHMKLELAEAVREEIVGYYRRT</sequence>
<protein>
    <recommendedName>
        <fullName evidence="4">Transmembrane protein</fullName>
    </recommendedName>
</protein>
<dbReference type="AlphaFoldDB" id="A0ABF7REA1"/>
<evidence type="ECO:0000313" key="3">
    <source>
        <dbReference type="Proteomes" id="UP000053470"/>
    </source>
</evidence>